<dbReference type="Proteomes" id="UP000257109">
    <property type="component" value="Unassembled WGS sequence"/>
</dbReference>
<protein>
    <submittedName>
        <fullName evidence="1">Uncharacterized protein</fullName>
    </submittedName>
</protein>
<gene>
    <name evidence="1" type="ORF">CR513_26976</name>
</gene>
<evidence type="ECO:0000313" key="2">
    <source>
        <dbReference type="Proteomes" id="UP000257109"/>
    </source>
</evidence>
<sequence length="165" mass="19163">MKLSFPTNILVLYDKNFKQCCIQMSVIFGFQEVLEIVKNDIQKWRGTEGNLLGVQEERLQSSLLDSPIQFNQGGLRHFENKSYEGADKIKKVKLQSLRRQYELQSTNDQELVGDYFTKNWLGITSPEFRLVNSMKACGQKMKELQNSLEAHEQRLVERISIRATT</sequence>
<feature type="non-terminal residue" evidence="1">
    <location>
        <position position="1"/>
    </location>
</feature>
<dbReference type="AlphaFoldDB" id="A0A371GKM7"/>
<organism evidence="1 2">
    <name type="scientific">Mucuna pruriens</name>
    <name type="common">Velvet bean</name>
    <name type="synonym">Dolichos pruriens</name>
    <dbReference type="NCBI Taxonomy" id="157652"/>
    <lineage>
        <taxon>Eukaryota</taxon>
        <taxon>Viridiplantae</taxon>
        <taxon>Streptophyta</taxon>
        <taxon>Embryophyta</taxon>
        <taxon>Tracheophyta</taxon>
        <taxon>Spermatophyta</taxon>
        <taxon>Magnoliopsida</taxon>
        <taxon>eudicotyledons</taxon>
        <taxon>Gunneridae</taxon>
        <taxon>Pentapetalae</taxon>
        <taxon>rosids</taxon>
        <taxon>fabids</taxon>
        <taxon>Fabales</taxon>
        <taxon>Fabaceae</taxon>
        <taxon>Papilionoideae</taxon>
        <taxon>50 kb inversion clade</taxon>
        <taxon>NPAAA clade</taxon>
        <taxon>indigoferoid/millettioid clade</taxon>
        <taxon>Phaseoleae</taxon>
        <taxon>Mucuna</taxon>
    </lineage>
</organism>
<keyword evidence="2" id="KW-1185">Reference proteome</keyword>
<reference evidence="1" key="1">
    <citation type="submission" date="2018-05" db="EMBL/GenBank/DDBJ databases">
        <title>Draft genome of Mucuna pruriens seed.</title>
        <authorList>
            <person name="Nnadi N.E."/>
            <person name="Vos R."/>
            <person name="Hasami M.H."/>
            <person name="Devisetty U.K."/>
            <person name="Aguiy J.C."/>
        </authorList>
    </citation>
    <scope>NUCLEOTIDE SEQUENCE [LARGE SCALE GENOMIC DNA]</scope>
    <source>
        <strain evidence="1">JCA_2017</strain>
    </source>
</reference>
<dbReference type="EMBL" id="QJKJ01005206">
    <property type="protein sequence ID" value="RDX91086.1"/>
    <property type="molecule type" value="Genomic_DNA"/>
</dbReference>
<evidence type="ECO:0000313" key="1">
    <source>
        <dbReference type="EMBL" id="RDX91086.1"/>
    </source>
</evidence>
<name>A0A371GKM7_MUCPR</name>
<comment type="caution">
    <text evidence="1">The sequence shown here is derived from an EMBL/GenBank/DDBJ whole genome shotgun (WGS) entry which is preliminary data.</text>
</comment>
<proteinExistence type="predicted"/>
<dbReference type="OrthoDB" id="1108004at2759"/>
<accession>A0A371GKM7</accession>